<dbReference type="GO" id="GO:0005886">
    <property type="term" value="C:plasma membrane"/>
    <property type="evidence" value="ECO:0007669"/>
    <property type="project" value="UniProtKB-SubCell"/>
</dbReference>
<comment type="similarity">
    <text evidence="2">Belongs to the binding-protein-dependent transport system permease family. FecCD subfamily.</text>
</comment>
<evidence type="ECO:0000256" key="7">
    <source>
        <dbReference type="ARBA" id="ARBA00023136"/>
    </source>
</evidence>
<evidence type="ECO:0000256" key="6">
    <source>
        <dbReference type="ARBA" id="ARBA00022989"/>
    </source>
</evidence>
<evidence type="ECO:0000256" key="2">
    <source>
        <dbReference type="ARBA" id="ARBA00007935"/>
    </source>
</evidence>
<proteinExistence type="inferred from homology"/>
<organism evidence="9 11">
    <name type="scientific">Orrella dioscoreae</name>
    <dbReference type="NCBI Taxonomy" id="1851544"/>
    <lineage>
        <taxon>Bacteria</taxon>
        <taxon>Pseudomonadati</taxon>
        <taxon>Pseudomonadota</taxon>
        <taxon>Betaproteobacteria</taxon>
        <taxon>Burkholderiales</taxon>
        <taxon>Alcaligenaceae</taxon>
        <taxon>Orrella</taxon>
    </lineage>
</organism>
<evidence type="ECO:0000313" key="11">
    <source>
        <dbReference type="Proteomes" id="UP000078558"/>
    </source>
</evidence>
<feature type="transmembrane region" description="Helical" evidence="8">
    <location>
        <begin position="116"/>
        <end position="134"/>
    </location>
</feature>
<protein>
    <submittedName>
        <fullName evidence="9">Ferric enterobactin transport system permease protein FepG (TC 3.A.1.14.2) @ ABC-type Fe3+-siderophore transport system, permease 2 component</fullName>
    </submittedName>
</protein>
<evidence type="ECO:0000256" key="1">
    <source>
        <dbReference type="ARBA" id="ARBA00004651"/>
    </source>
</evidence>
<dbReference type="STRING" id="1851544.ODI_03944"/>
<keyword evidence="11" id="KW-1185">Reference proteome</keyword>
<evidence type="ECO:0000256" key="5">
    <source>
        <dbReference type="ARBA" id="ARBA00022692"/>
    </source>
</evidence>
<feature type="transmembrane region" description="Helical" evidence="8">
    <location>
        <begin position="169"/>
        <end position="188"/>
    </location>
</feature>
<feature type="transmembrane region" description="Helical" evidence="8">
    <location>
        <begin position="297"/>
        <end position="314"/>
    </location>
</feature>
<dbReference type="Pfam" id="PF01032">
    <property type="entry name" value="FecCD"/>
    <property type="match status" value="1"/>
</dbReference>
<evidence type="ECO:0000256" key="4">
    <source>
        <dbReference type="ARBA" id="ARBA00022475"/>
    </source>
</evidence>
<dbReference type="RefSeq" id="WP_067758778.1">
    <property type="nucleotide sequence ID" value="NZ_LT907988.1"/>
</dbReference>
<dbReference type="GO" id="GO:0033214">
    <property type="term" value="P:siderophore-iron import into cell"/>
    <property type="evidence" value="ECO:0007669"/>
    <property type="project" value="TreeGrafter"/>
</dbReference>
<gene>
    <name evidence="9" type="ORF">ODI_03944</name>
    <name evidence="10" type="ORF">ODI_R2481</name>
</gene>
<dbReference type="KEGG" id="odi:ODI_R2481"/>
<feature type="transmembrane region" description="Helical" evidence="8">
    <location>
        <begin position="28"/>
        <end position="53"/>
    </location>
</feature>
<sequence>MSACRPPPNEGLPTRQCLRIGRHVSLPFFLRTVVYCSLLLCLAGAIALAGVLAGPGLDLDGLLRVLGGGGTTLEQWLVHTVRLPRTLVALGAGAALGLSGTLFQSITRNPLGSPDVIGLTAGASAGAVTVSMLWPGVVPLAVGAVSGAFIATAAVHASSGAGFSAPQRMVIAGIAVGALAFAFVQFGLSNLRREQAYLAAAWLNGSVAGSTWRDVHLLAAACLPMALLALAQARRLALLEMGDGLATALGAPPRATRGIAILLGVVAAAVAVSVAGPVAFIALAAPQIARRCVRRGGPLPITAALTGAVLLGAADLSARHLTGGQGLPVGVLTAGIGGVYLAYLLIAEWRKASA</sequence>
<dbReference type="InterPro" id="IPR037294">
    <property type="entry name" value="ABC_BtuC-like"/>
</dbReference>
<reference evidence="9 11" key="1">
    <citation type="submission" date="2016-06" db="EMBL/GenBank/DDBJ databases">
        <authorList>
            <person name="Kjaerup R.B."/>
            <person name="Dalgaard T.S."/>
            <person name="Juul-Madsen H.R."/>
        </authorList>
    </citation>
    <scope>NUCLEOTIDE SEQUENCE [LARGE SCALE GENOMIC DNA]</scope>
    <source>
        <strain evidence="9">Orrdi1</strain>
    </source>
</reference>
<dbReference type="SUPFAM" id="SSF81345">
    <property type="entry name" value="ABC transporter involved in vitamin B12 uptake, BtuC"/>
    <property type="match status" value="1"/>
</dbReference>
<reference evidence="10 11" key="2">
    <citation type="submission" date="2017-08" db="EMBL/GenBank/DDBJ databases">
        <authorList>
            <person name="de Groot N.N."/>
        </authorList>
    </citation>
    <scope>NUCLEOTIDE SEQUENCE [LARGE SCALE GENOMIC DNA]</scope>
    <source>
        <strain evidence="10">Orrdi1</strain>
    </source>
</reference>
<feature type="transmembrane region" description="Helical" evidence="8">
    <location>
        <begin position="326"/>
        <end position="346"/>
    </location>
</feature>
<evidence type="ECO:0000313" key="9">
    <source>
        <dbReference type="EMBL" id="SBT27357.1"/>
    </source>
</evidence>
<feature type="transmembrane region" description="Helical" evidence="8">
    <location>
        <begin position="86"/>
        <end position="104"/>
    </location>
</feature>
<dbReference type="EMBL" id="LT907988">
    <property type="protein sequence ID" value="SOE50060.1"/>
    <property type="molecule type" value="Genomic_DNA"/>
</dbReference>
<dbReference type="Proteomes" id="UP000078558">
    <property type="component" value="Chromosome I"/>
</dbReference>
<dbReference type="PANTHER" id="PTHR30472:SF24">
    <property type="entry name" value="FERRIC ENTEROBACTIN TRANSPORT SYSTEM PERMEASE PROTEIN FEPG"/>
    <property type="match status" value="1"/>
</dbReference>
<dbReference type="OrthoDB" id="9811721at2"/>
<evidence type="ECO:0000256" key="3">
    <source>
        <dbReference type="ARBA" id="ARBA00022448"/>
    </source>
</evidence>
<dbReference type="CDD" id="cd06550">
    <property type="entry name" value="TM_ABC_iron-siderophores_like"/>
    <property type="match status" value="1"/>
</dbReference>
<dbReference type="AlphaFoldDB" id="A0A1C3K7M6"/>
<keyword evidence="7 8" id="KW-0472">Membrane</keyword>
<keyword evidence="4" id="KW-1003">Cell membrane</keyword>
<dbReference type="Gene3D" id="1.10.3470.10">
    <property type="entry name" value="ABC transporter involved in vitamin B12 uptake, BtuC"/>
    <property type="match status" value="1"/>
</dbReference>
<keyword evidence="5 8" id="KW-0812">Transmembrane</keyword>
<accession>A0A1C3K7M6</accession>
<keyword evidence="3" id="KW-0813">Transport</keyword>
<evidence type="ECO:0000256" key="8">
    <source>
        <dbReference type="SAM" id="Phobius"/>
    </source>
</evidence>
<evidence type="ECO:0000313" key="10">
    <source>
        <dbReference type="EMBL" id="SOE50060.1"/>
    </source>
</evidence>
<dbReference type="PANTHER" id="PTHR30472">
    <property type="entry name" value="FERRIC ENTEROBACTIN TRANSPORT SYSTEM PERMEASE PROTEIN"/>
    <property type="match status" value="1"/>
</dbReference>
<dbReference type="EMBL" id="FLRC01000053">
    <property type="protein sequence ID" value="SBT27357.1"/>
    <property type="molecule type" value="Genomic_DNA"/>
</dbReference>
<dbReference type="GO" id="GO:0022857">
    <property type="term" value="F:transmembrane transporter activity"/>
    <property type="evidence" value="ECO:0007669"/>
    <property type="project" value="InterPro"/>
</dbReference>
<name>A0A1C3K7M6_9BURK</name>
<dbReference type="InterPro" id="IPR000522">
    <property type="entry name" value="ABC_transptr_permease_BtuC"/>
</dbReference>
<feature type="transmembrane region" description="Helical" evidence="8">
    <location>
        <begin position="259"/>
        <end position="285"/>
    </location>
</feature>
<comment type="subcellular location">
    <subcellularLocation>
        <location evidence="1">Cell membrane</location>
        <topology evidence="1">Multi-pass membrane protein</topology>
    </subcellularLocation>
</comment>
<keyword evidence="6 8" id="KW-1133">Transmembrane helix</keyword>